<evidence type="ECO:0000256" key="5">
    <source>
        <dbReference type="ARBA" id="ARBA00022692"/>
    </source>
</evidence>
<dbReference type="GO" id="GO:0005886">
    <property type="term" value="C:plasma membrane"/>
    <property type="evidence" value="ECO:0007669"/>
    <property type="project" value="UniProtKB-SubCell"/>
</dbReference>
<dbReference type="CDD" id="cd06579">
    <property type="entry name" value="TM_PBP1_transp_AraH_like"/>
    <property type="match status" value="1"/>
</dbReference>
<feature type="transmembrane region" description="Helical" evidence="8">
    <location>
        <begin position="108"/>
        <end position="129"/>
    </location>
</feature>
<feature type="transmembrane region" description="Helical" evidence="8">
    <location>
        <begin position="31"/>
        <end position="50"/>
    </location>
</feature>
<evidence type="ECO:0000256" key="4">
    <source>
        <dbReference type="ARBA" id="ARBA00022519"/>
    </source>
</evidence>
<evidence type="ECO:0000256" key="7">
    <source>
        <dbReference type="ARBA" id="ARBA00023136"/>
    </source>
</evidence>
<feature type="transmembrane region" description="Helical" evidence="8">
    <location>
        <begin position="305"/>
        <end position="324"/>
    </location>
</feature>
<dbReference type="InterPro" id="IPR001851">
    <property type="entry name" value="ABC_transp_permease"/>
</dbReference>
<protein>
    <submittedName>
        <fullName evidence="9">Ribose transport system permease protein</fullName>
    </submittedName>
</protein>
<evidence type="ECO:0000256" key="3">
    <source>
        <dbReference type="ARBA" id="ARBA00022475"/>
    </source>
</evidence>
<sequence>MNDKNPEMLKPSSDEHSPASGALWRLLKAQYLTATLIVVCVLLGLCSRSFFGAGNIANILAQSAFAGIAACGMTVLIAGGLIDLSVAGQIAICSIVVAVALPHMTIGAAFALALVLGVIMGLVNGLLVAGLRIPPFIATLGSLYLFLGAAFIFTDGNVVPISSHYFRAFTTGSISVVPIAFIVFACLAVLTYLLFQHTYFGREIRAVGSNERAAALAGISIPRVKTLAFVFAGFCFALSAMFICGRLSSAEGNMSIGYEMTVIAAVVIGGTSMRGGSGTIWGTVIGALLFTILGNALNLLGVPSYWQYVVTGVVLIVAISIGTVRQRAVPLRSE</sequence>
<dbReference type="RefSeq" id="WP_184453204.1">
    <property type="nucleotide sequence ID" value="NZ_JACHMK010000001.1"/>
</dbReference>
<accession>A0A923E7M7</accession>
<reference evidence="9" key="1">
    <citation type="submission" date="2020-08" db="EMBL/GenBank/DDBJ databases">
        <title>Sequencing the genomes of 1000 actinobacteria strains.</title>
        <authorList>
            <person name="Klenk H.-P."/>
        </authorList>
    </citation>
    <scope>NUCLEOTIDE SEQUENCE</scope>
    <source>
        <strain evidence="9">DSM 10695</strain>
    </source>
</reference>
<keyword evidence="2" id="KW-0813">Transport</keyword>
<evidence type="ECO:0000256" key="2">
    <source>
        <dbReference type="ARBA" id="ARBA00022448"/>
    </source>
</evidence>
<feature type="transmembrane region" description="Helical" evidence="8">
    <location>
        <begin position="255"/>
        <end position="273"/>
    </location>
</feature>
<dbReference type="Pfam" id="PF02653">
    <property type="entry name" value="BPD_transp_2"/>
    <property type="match status" value="1"/>
</dbReference>
<dbReference type="EMBL" id="JACHMK010000001">
    <property type="protein sequence ID" value="MBB6335056.1"/>
    <property type="molecule type" value="Genomic_DNA"/>
</dbReference>
<dbReference type="PANTHER" id="PTHR32196:SF21">
    <property type="entry name" value="ABC TRANSPORTER PERMEASE PROTEIN YPHD-RELATED"/>
    <property type="match status" value="1"/>
</dbReference>
<organism evidence="9 10">
    <name type="scientific">Schaalia hyovaginalis</name>
    <dbReference type="NCBI Taxonomy" id="29316"/>
    <lineage>
        <taxon>Bacteria</taxon>
        <taxon>Bacillati</taxon>
        <taxon>Actinomycetota</taxon>
        <taxon>Actinomycetes</taxon>
        <taxon>Actinomycetales</taxon>
        <taxon>Actinomycetaceae</taxon>
        <taxon>Schaalia</taxon>
    </lineage>
</organism>
<evidence type="ECO:0000313" key="9">
    <source>
        <dbReference type="EMBL" id="MBB6335056.1"/>
    </source>
</evidence>
<keyword evidence="3" id="KW-1003">Cell membrane</keyword>
<feature type="transmembrane region" description="Helical" evidence="8">
    <location>
        <begin position="227"/>
        <end position="249"/>
    </location>
</feature>
<dbReference type="GO" id="GO:0022857">
    <property type="term" value="F:transmembrane transporter activity"/>
    <property type="evidence" value="ECO:0007669"/>
    <property type="project" value="InterPro"/>
</dbReference>
<feature type="transmembrane region" description="Helical" evidence="8">
    <location>
        <begin position="56"/>
        <end position="77"/>
    </location>
</feature>
<name>A0A923E7M7_9ACTO</name>
<dbReference type="PANTHER" id="PTHR32196">
    <property type="entry name" value="ABC TRANSPORTER PERMEASE PROTEIN YPHD-RELATED-RELATED"/>
    <property type="match status" value="1"/>
</dbReference>
<feature type="transmembrane region" description="Helical" evidence="8">
    <location>
        <begin position="136"/>
        <end position="154"/>
    </location>
</feature>
<keyword evidence="6 8" id="KW-1133">Transmembrane helix</keyword>
<comment type="caution">
    <text evidence="9">The sequence shown here is derived from an EMBL/GenBank/DDBJ whole genome shotgun (WGS) entry which is preliminary data.</text>
</comment>
<dbReference type="Proteomes" id="UP000617426">
    <property type="component" value="Unassembled WGS sequence"/>
</dbReference>
<keyword evidence="10" id="KW-1185">Reference proteome</keyword>
<evidence type="ECO:0000313" key="10">
    <source>
        <dbReference type="Proteomes" id="UP000617426"/>
    </source>
</evidence>
<feature type="transmembrane region" description="Helical" evidence="8">
    <location>
        <begin position="280"/>
        <end position="299"/>
    </location>
</feature>
<keyword evidence="7 8" id="KW-0472">Membrane</keyword>
<feature type="transmembrane region" description="Helical" evidence="8">
    <location>
        <begin position="174"/>
        <end position="195"/>
    </location>
</feature>
<comment type="subcellular location">
    <subcellularLocation>
        <location evidence="1">Cell membrane</location>
        <topology evidence="1">Multi-pass membrane protein</topology>
    </subcellularLocation>
</comment>
<keyword evidence="4" id="KW-0997">Cell inner membrane</keyword>
<gene>
    <name evidence="9" type="ORF">HD592_001621</name>
</gene>
<keyword evidence="5 8" id="KW-0812">Transmembrane</keyword>
<dbReference type="AlphaFoldDB" id="A0A923E7M7"/>
<proteinExistence type="predicted"/>
<evidence type="ECO:0000256" key="1">
    <source>
        <dbReference type="ARBA" id="ARBA00004651"/>
    </source>
</evidence>
<evidence type="ECO:0000256" key="6">
    <source>
        <dbReference type="ARBA" id="ARBA00022989"/>
    </source>
</evidence>
<evidence type="ECO:0000256" key="8">
    <source>
        <dbReference type="SAM" id="Phobius"/>
    </source>
</evidence>